<proteinExistence type="predicted"/>
<evidence type="ECO:0000313" key="2">
    <source>
        <dbReference type="Proteomes" id="UP000451860"/>
    </source>
</evidence>
<dbReference type="EMBL" id="WHJE01000069">
    <property type="protein sequence ID" value="KAE8763516.1"/>
    <property type="molecule type" value="Genomic_DNA"/>
</dbReference>
<reference evidence="1 2" key="1">
    <citation type="submission" date="2019-10" db="EMBL/GenBank/DDBJ databases">
        <title>Georgenia wutianyii sp. nov. and Georgenia yuyongxinii sp. nov. isolated from plateau pika (Ochotona curzoniae) in the Qinghai-Tibet plateau of China.</title>
        <authorList>
            <person name="Tian Z."/>
        </authorList>
    </citation>
    <scope>NUCLEOTIDE SEQUENCE [LARGE SCALE GENOMIC DNA]</scope>
    <source>
        <strain evidence="1 2">DSM 21501</strain>
    </source>
</reference>
<protein>
    <submittedName>
        <fullName evidence="1">Uncharacterized protein</fullName>
    </submittedName>
</protein>
<comment type="caution">
    <text evidence="1">The sequence shown here is derived from an EMBL/GenBank/DDBJ whole genome shotgun (WGS) entry which is preliminary data.</text>
</comment>
<sequence length="160" mass="16995">MPRSVLVHDLPDDVAETITAHGAHLTTRDTATGIDLVVTAGPVVAPPGIDILQIGGPVSGAAARPALEPVPPRQRWRPTLAAQLLRLDALLVANVLTDPPTVALRWPVPPPAADAVSLACTTAGHHAAAILRRSRGGHLWWVSDRTLDALPWVEHLLRRP</sequence>
<accession>A0A7J5UMC4</accession>
<dbReference type="OrthoDB" id="5149830at2"/>
<dbReference type="AlphaFoldDB" id="A0A7J5UMC4"/>
<name>A0A7J5UMC4_9MICO</name>
<evidence type="ECO:0000313" key="1">
    <source>
        <dbReference type="EMBL" id="KAE8763516.1"/>
    </source>
</evidence>
<keyword evidence="2" id="KW-1185">Reference proteome</keyword>
<dbReference type="RefSeq" id="WP_152203186.1">
    <property type="nucleotide sequence ID" value="NZ_VUKF01000023.1"/>
</dbReference>
<organism evidence="1 2">
    <name type="scientific">Georgenia thermotolerans</name>
    <dbReference type="NCBI Taxonomy" id="527326"/>
    <lineage>
        <taxon>Bacteria</taxon>
        <taxon>Bacillati</taxon>
        <taxon>Actinomycetota</taxon>
        <taxon>Actinomycetes</taxon>
        <taxon>Micrococcales</taxon>
        <taxon>Bogoriellaceae</taxon>
        <taxon>Georgenia</taxon>
    </lineage>
</organism>
<gene>
    <name evidence="1" type="ORF">GB883_13835</name>
</gene>
<dbReference type="Proteomes" id="UP000451860">
    <property type="component" value="Unassembled WGS sequence"/>
</dbReference>